<feature type="transmembrane region" description="Helical" evidence="1">
    <location>
        <begin position="12"/>
        <end position="31"/>
    </location>
</feature>
<evidence type="ECO:0000256" key="1">
    <source>
        <dbReference type="SAM" id="Phobius"/>
    </source>
</evidence>
<reference evidence="3" key="1">
    <citation type="submission" date="2015-01" db="EMBL/GenBank/DDBJ databases">
        <authorList>
            <person name="Manzoor Shahid"/>
            <person name="Zubair Saima"/>
        </authorList>
    </citation>
    <scope>NUCLEOTIDE SEQUENCE [LARGE SCALE GENOMIC DNA]</scope>
    <source>
        <strain evidence="3">Sp3</strain>
    </source>
</reference>
<dbReference type="EMBL" id="CDRZ01000264">
    <property type="protein sequence ID" value="CEO89924.1"/>
    <property type="molecule type" value="Genomic_DNA"/>
</dbReference>
<protein>
    <submittedName>
        <fullName evidence="2">Uncharacterized protein</fullName>
    </submittedName>
</protein>
<keyword evidence="1" id="KW-0812">Transmembrane</keyword>
<dbReference type="OrthoDB" id="5904132at2"/>
<name>A0A0B7MH12_9FIRM</name>
<dbReference type="AlphaFoldDB" id="A0A0B7MH12"/>
<keyword evidence="3" id="KW-1185">Reference proteome</keyword>
<dbReference type="RefSeq" id="WP_044665770.1">
    <property type="nucleotide sequence ID" value="NZ_CDRZ01000264.1"/>
</dbReference>
<proteinExistence type="predicted"/>
<evidence type="ECO:0000313" key="2">
    <source>
        <dbReference type="EMBL" id="CEO89924.1"/>
    </source>
</evidence>
<accession>A0A0B7MH12</accession>
<organism evidence="2 3">
    <name type="scientific">Syntrophaceticus schinkii</name>
    <dbReference type="NCBI Taxonomy" id="499207"/>
    <lineage>
        <taxon>Bacteria</taxon>
        <taxon>Bacillati</taxon>
        <taxon>Bacillota</taxon>
        <taxon>Clostridia</taxon>
        <taxon>Thermoanaerobacterales</taxon>
        <taxon>Thermoanaerobacterales Family III. Incertae Sedis</taxon>
        <taxon>Syntrophaceticus</taxon>
    </lineage>
</organism>
<keyword evidence="1" id="KW-1133">Transmembrane helix</keyword>
<sequence length="83" mass="9522">MDNVIVNYLPDILKVSGIIIPLIVAIVTWYLNERSKRIFEAYIRKEERYAELMSIPTAFGQQSCDIRPEFLSHPASVPVTFGH</sequence>
<gene>
    <name evidence="2" type="ORF">SSCH_650006</name>
</gene>
<keyword evidence="1" id="KW-0472">Membrane</keyword>
<dbReference type="Proteomes" id="UP000046155">
    <property type="component" value="Unassembled WGS sequence"/>
</dbReference>
<evidence type="ECO:0000313" key="3">
    <source>
        <dbReference type="Proteomes" id="UP000046155"/>
    </source>
</evidence>